<evidence type="ECO:0000256" key="5">
    <source>
        <dbReference type="SAM" id="Phobius"/>
    </source>
</evidence>
<dbReference type="AlphaFoldDB" id="A0A3D9HX78"/>
<dbReference type="Pfam" id="PF03717">
    <property type="entry name" value="PBP_dimer"/>
    <property type="match status" value="1"/>
</dbReference>
<reference evidence="8 9" key="1">
    <citation type="submission" date="2018-07" db="EMBL/GenBank/DDBJ databases">
        <title>Genomic Encyclopedia of Type Strains, Phase III (KMG-III): the genomes of soil and plant-associated and newly described type strains.</title>
        <authorList>
            <person name="Whitman W."/>
        </authorList>
    </citation>
    <scope>NUCLEOTIDE SEQUENCE [LARGE SCALE GENOMIC DNA]</scope>
    <source>
        <strain evidence="8 9">CECT 8488</strain>
    </source>
</reference>
<dbReference type="GO" id="GO:0005886">
    <property type="term" value="C:plasma membrane"/>
    <property type="evidence" value="ECO:0007669"/>
    <property type="project" value="TreeGrafter"/>
</dbReference>
<sequence length="586" mass="63992">MMRRLLQSMENARSRRQEPVEFRTPAEHALHEEGLFKQAIETGRTRVLITGAVMALAFAVVGIRLIDVTAFNNPSEPRVTHAVSASTVKKERADIVDRNGTLVATALKTVGLSADPKKIMDIQEAASKLAAVLPDLSAADIARKLSSDSRFVWLHRKLTPYQQWEVNRLGIPGLDFRTQETRVYPQGNLMSHVLGFTSIDNNGLAGIEKKLDQTLRSSTQPLKLSVDVRLQHIMRQELQAAVTEFDAIGATGIIMDVNNGEILSMVSLPDFDPNDAGKATDDSRFNRATLGVYELGSTFKIFNTAVALDTGTAKLSSQFDATKPLRVGRFAIRDYHAKNRWLSVSEIFIYSSNIGSARIANELGTASQREFLAKLGFLTPSSIELPEVGQPLYPKVWRPVNTMTISYGHGLAVSPIQLVSGVSAMVNGGTFYQPTLVRSDTDRNGERIISESTSNAIRKLMRLNNIEGSGKASNAKGYLVGGKTGTAEKVGARGTYRKKDLISSYVAAFPMNAPRYVVYVNLDEPRGTKKTFGYATGGWVAAPAVSQVIKQMAPMLGIPPQDPESPEIRQALAIKLPNQGKTLASF</sequence>
<feature type="transmembrane region" description="Helical" evidence="5">
    <location>
        <begin position="47"/>
        <end position="66"/>
    </location>
</feature>
<dbReference type="InterPro" id="IPR036138">
    <property type="entry name" value="PBP_dimer_sf"/>
</dbReference>
<feature type="domain" description="Penicillin-binding protein dimerisation" evidence="7">
    <location>
        <begin position="91"/>
        <end position="218"/>
    </location>
</feature>
<keyword evidence="3 5" id="KW-0472">Membrane</keyword>
<dbReference type="GO" id="GO:0004180">
    <property type="term" value="F:carboxypeptidase activity"/>
    <property type="evidence" value="ECO:0007669"/>
    <property type="project" value="UniProtKB-KW"/>
</dbReference>
<evidence type="ECO:0000259" key="7">
    <source>
        <dbReference type="Pfam" id="PF03717"/>
    </source>
</evidence>
<dbReference type="PANTHER" id="PTHR30627:SF1">
    <property type="entry name" value="PEPTIDOGLYCAN D,D-TRANSPEPTIDASE FTSI"/>
    <property type="match status" value="1"/>
</dbReference>
<dbReference type="Proteomes" id="UP000256845">
    <property type="component" value="Unassembled WGS sequence"/>
</dbReference>
<dbReference type="Gene3D" id="3.90.1310.10">
    <property type="entry name" value="Penicillin-binding protein 2a (Domain 2)"/>
    <property type="match status" value="1"/>
</dbReference>
<evidence type="ECO:0000259" key="6">
    <source>
        <dbReference type="Pfam" id="PF00905"/>
    </source>
</evidence>
<dbReference type="Pfam" id="PF00905">
    <property type="entry name" value="Transpeptidase"/>
    <property type="match status" value="1"/>
</dbReference>
<keyword evidence="8" id="KW-0131">Cell cycle</keyword>
<dbReference type="InterPro" id="IPR012338">
    <property type="entry name" value="Beta-lactam/transpept-like"/>
</dbReference>
<feature type="domain" description="Penicillin-binding protein transpeptidase" evidence="6">
    <location>
        <begin position="252"/>
        <end position="549"/>
    </location>
</feature>
<dbReference type="InterPro" id="IPR050515">
    <property type="entry name" value="Beta-lactam/transpept"/>
</dbReference>
<keyword evidence="2" id="KW-0645">Protease</keyword>
<dbReference type="GO" id="GO:0071555">
    <property type="term" value="P:cell wall organization"/>
    <property type="evidence" value="ECO:0007669"/>
    <property type="project" value="TreeGrafter"/>
</dbReference>
<dbReference type="SUPFAM" id="SSF56519">
    <property type="entry name" value="Penicillin binding protein dimerisation domain"/>
    <property type="match status" value="1"/>
</dbReference>
<organism evidence="8 9">
    <name type="scientific">Aestuariispira insulae</name>
    <dbReference type="NCBI Taxonomy" id="1461337"/>
    <lineage>
        <taxon>Bacteria</taxon>
        <taxon>Pseudomonadati</taxon>
        <taxon>Pseudomonadota</taxon>
        <taxon>Alphaproteobacteria</taxon>
        <taxon>Rhodospirillales</taxon>
        <taxon>Kiloniellaceae</taxon>
        <taxon>Aestuariispira</taxon>
    </lineage>
</organism>
<dbReference type="Gene3D" id="1.10.150.770">
    <property type="match status" value="1"/>
</dbReference>
<keyword evidence="5" id="KW-1133">Transmembrane helix</keyword>
<dbReference type="EMBL" id="QRDW01000001">
    <property type="protein sequence ID" value="RED54108.1"/>
    <property type="molecule type" value="Genomic_DNA"/>
</dbReference>
<keyword evidence="2" id="KW-0121">Carboxypeptidase</keyword>
<evidence type="ECO:0000313" key="8">
    <source>
        <dbReference type="EMBL" id="RED54108.1"/>
    </source>
</evidence>
<dbReference type="GO" id="GO:0008658">
    <property type="term" value="F:penicillin binding"/>
    <property type="evidence" value="ECO:0007669"/>
    <property type="project" value="InterPro"/>
</dbReference>
<keyword evidence="9" id="KW-1185">Reference proteome</keyword>
<dbReference type="SUPFAM" id="SSF56601">
    <property type="entry name" value="beta-lactamase/transpeptidase-like"/>
    <property type="match status" value="1"/>
</dbReference>
<protein>
    <submittedName>
        <fullName evidence="8">Cell division protein FtsI (Penicillin-binding protein 3)</fullName>
    </submittedName>
</protein>
<dbReference type="GO" id="GO:0051301">
    <property type="term" value="P:cell division"/>
    <property type="evidence" value="ECO:0007669"/>
    <property type="project" value="UniProtKB-KW"/>
</dbReference>
<proteinExistence type="predicted"/>
<dbReference type="InterPro" id="IPR005311">
    <property type="entry name" value="PBP_dimer"/>
</dbReference>
<keyword evidence="8" id="KW-0132">Cell division</keyword>
<evidence type="ECO:0000256" key="1">
    <source>
        <dbReference type="ARBA" id="ARBA00004370"/>
    </source>
</evidence>
<name>A0A3D9HX78_9PROT</name>
<evidence type="ECO:0000256" key="2">
    <source>
        <dbReference type="ARBA" id="ARBA00022645"/>
    </source>
</evidence>
<dbReference type="PANTHER" id="PTHR30627">
    <property type="entry name" value="PEPTIDOGLYCAN D,D-TRANSPEPTIDASE"/>
    <property type="match status" value="1"/>
</dbReference>
<keyword evidence="2" id="KW-0378">Hydrolase</keyword>
<dbReference type="Gene3D" id="3.40.710.10">
    <property type="entry name" value="DD-peptidase/beta-lactamase superfamily"/>
    <property type="match status" value="1"/>
</dbReference>
<feature type="region of interest" description="Disordered" evidence="4">
    <location>
        <begin position="1"/>
        <end position="21"/>
    </location>
</feature>
<comment type="subcellular location">
    <subcellularLocation>
        <location evidence="1">Membrane</location>
    </subcellularLocation>
</comment>
<dbReference type="InterPro" id="IPR001460">
    <property type="entry name" value="PCN-bd_Tpept"/>
</dbReference>
<evidence type="ECO:0000256" key="4">
    <source>
        <dbReference type="SAM" id="MobiDB-lite"/>
    </source>
</evidence>
<comment type="caution">
    <text evidence="8">The sequence shown here is derived from an EMBL/GenBank/DDBJ whole genome shotgun (WGS) entry which is preliminary data.</text>
</comment>
<keyword evidence="5" id="KW-0812">Transmembrane</keyword>
<evidence type="ECO:0000313" key="9">
    <source>
        <dbReference type="Proteomes" id="UP000256845"/>
    </source>
</evidence>
<feature type="compositionally biased region" description="Basic and acidic residues" evidence="4">
    <location>
        <begin position="12"/>
        <end position="21"/>
    </location>
</feature>
<evidence type="ECO:0000256" key="3">
    <source>
        <dbReference type="ARBA" id="ARBA00023136"/>
    </source>
</evidence>
<accession>A0A3D9HX78</accession>
<gene>
    <name evidence="8" type="ORF">DFP90_101911</name>
</gene>
<dbReference type="Gene3D" id="3.30.450.330">
    <property type="match status" value="1"/>
</dbReference>
<dbReference type="RefSeq" id="WP_245956961.1">
    <property type="nucleotide sequence ID" value="NZ_QRDW01000001.1"/>
</dbReference>